<dbReference type="PRINTS" id="PR01021">
    <property type="entry name" value="OMPADOMAIN"/>
</dbReference>
<accession>A0A1I6NW47</accession>
<dbReference type="InterPro" id="IPR006664">
    <property type="entry name" value="OMP_bac"/>
</dbReference>
<keyword evidence="7" id="KW-1185">Reference proteome</keyword>
<dbReference type="CDD" id="cd07185">
    <property type="entry name" value="OmpA_C-like"/>
    <property type="match status" value="1"/>
</dbReference>
<dbReference type="InterPro" id="IPR050330">
    <property type="entry name" value="Bact_OuterMem_StrucFunc"/>
</dbReference>
<dbReference type="Pfam" id="PF07676">
    <property type="entry name" value="PD40"/>
    <property type="match status" value="1"/>
</dbReference>
<organism evidence="6 7">
    <name type="scientific">Lutibacter maritimus</name>
    <dbReference type="NCBI Taxonomy" id="593133"/>
    <lineage>
        <taxon>Bacteria</taxon>
        <taxon>Pseudomonadati</taxon>
        <taxon>Bacteroidota</taxon>
        <taxon>Flavobacteriia</taxon>
        <taxon>Flavobacteriales</taxon>
        <taxon>Flavobacteriaceae</taxon>
        <taxon>Lutibacter</taxon>
    </lineage>
</organism>
<keyword evidence="2 4" id="KW-0472">Membrane</keyword>
<dbReference type="InterPro" id="IPR011659">
    <property type="entry name" value="WD40"/>
</dbReference>
<comment type="subcellular location">
    <subcellularLocation>
        <location evidence="1">Cell outer membrane</location>
    </subcellularLocation>
</comment>
<feature type="domain" description="OmpA-like" evidence="5">
    <location>
        <begin position="843"/>
        <end position="962"/>
    </location>
</feature>
<evidence type="ECO:0000259" key="5">
    <source>
        <dbReference type="PROSITE" id="PS51123"/>
    </source>
</evidence>
<evidence type="ECO:0000313" key="6">
    <source>
        <dbReference type="EMBL" id="SFS32069.1"/>
    </source>
</evidence>
<evidence type="ECO:0000256" key="3">
    <source>
        <dbReference type="ARBA" id="ARBA00023237"/>
    </source>
</evidence>
<evidence type="ECO:0000256" key="1">
    <source>
        <dbReference type="ARBA" id="ARBA00004442"/>
    </source>
</evidence>
<sequence>MKKVTLLLILFYVNLSFSQQKDYEVFNTAINSKFAELGTTFLKNNTLIFASSKKIDDDKNFLKDRRKNNGQSFLEFYTGIVNDKGDIIETGKFTNEIKNKFFEADITFSPDLKTVYFTWNNFYSIESKEDIEKWKTLRIVKATLNENFETSDITFLPFNSETYSVRSPIVSNNGKKLFFVSDMPGGYGESDIYFVDIHTDGTYGKPVNLGPNINSAYDEQYPTLDANETLYFSTIGRSGKGGLDIFKSEFKNGEYQKAENLPEPINSKFDEFGFVYNNATDSGFFTSNRKDGIGNVDIYAFVPKELLCKQDFAFNFVDEKTKKEIDNLNITLTNSDNQIVEVLSDKNNLAYKTQLKCNLTYKLIVEKEHYRPFETFITTNNTLNNKISETYNLTPLDCNQVVEITILFEDNNKMVDNCTVLIVDNKGSVLTQPVDETHKISFKADCNTSYNVIANATNYLQSEIAFSTDSAYNTQFKKEITLTKKSCNQTITGVITNTNKLPITANVSLFIDGKLIEKQVTNNFNFKVNCNATYVILAEADNYQQSEILIKTGANANIVNNASLELQPKICNQVVEVNVNTNTTDFELNNVTVALYSNNVLMEQKNINNSNTVSFNLNCNTSYKIIATATNFENNEISFKTDTENNFKINKSITLTAKKCQQKIELLVFNKLTNQQIKNTKVSIYSNNMLLEEKYIANNNALIFDVACNTSYKIIGEAENFESEQLEFNTDLTFDSSTTKQLYLNPKPCIQTLTLSIFNKETKEALQGAKVTIFKNNEILNSHLLANETTSNLELNCDTNYNLKVELEKFDTQFFEFQTTNIYNSELNKIIYLTPSVEYVTLGGQKLINTNNIYFDLDKADIRNDAAIELNKVVSYLINHPTIKIEVKSHTDSRAPDNYNLKLSDRRAKSVINYIISKGIDASRVTGKGYGETQLLNECSNGVKCTEAQHQLNRRTEFVIIE</sequence>
<evidence type="ECO:0000256" key="4">
    <source>
        <dbReference type="PROSITE-ProRule" id="PRU00473"/>
    </source>
</evidence>
<dbReference type="OrthoDB" id="9782229at2"/>
<reference evidence="7" key="1">
    <citation type="submission" date="2016-10" db="EMBL/GenBank/DDBJ databases">
        <authorList>
            <person name="Varghese N."/>
            <person name="Submissions S."/>
        </authorList>
    </citation>
    <scope>NUCLEOTIDE SEQUENCE [LARGE SCALE GENOMIC DNA]</scope>
    <source>
        <strain evidence="7">DSM 24450</strain>
    </source>
</reference>
<dbReference type="Proteomes" id="UP000199312">
    <property type="component" value="Unassembled WGS sequence"/>
</dbReference>
<name>A0A1I6NW47_9FLAO</name>
<dbReference type="GO" id="GO:0009279">
    <property type="term" value="C:cell outer membrane"/>
    <property type="evidence" value="ECO:0007669"/>
    <property type="project" value="UniProtKB-SubCell"/>
</dbReference>
<dbReference type="SUPFAM" id="SSF82171">
    <property type="entry name" value="DPP6 N-terminal domain-like"/>
    <property type="match status" value="1"/>
</dbReference>
<dbReference type="PANTHER" id="PTHR30329:SF21">
    <property type="entry name" value="LIPOPROTEIN YIAD-RELATED"/>
    <property type="match status" value="1"/>
</dbReference>
<dbReference type="AlphaFoldDB" id="A0A1I6NW47"/>
<dbReference type="Gene3D" id="3.30.1330.60">
    <property type="entry name" value="OmpA-like domain"/>
    <property type="match status" value="1"/>
</dbReference>
<dbReference type="EMBL" id="FOZP01000001">
    <property type="protein sequence ID" value="SFS32069.1"/>
    <property type="molecule type" value="Genomic_DNA"/>
</dbReference>
<evidence type="ECO:0000313" key="7">
    <source>
        <dbReference type="Proteomes" id="UP000199312"/>
    </source>
</evidence>
<dbReference type="SUPFAM" id="SSF103088">
    <property type="entry name" value="OmpA-like"/>
    <property type="match status" value="1"/>
</dbReference>
<evidence type="ECO:0000256" key="2">
    <source>
        <dbReference type="ARBA" id="ARBA00023136"/>
    </source>
</evidence>
<dbReference type="PROSITE" id="PS51123">
    <property type="entry name" value="OMPA_2"/>
    <property type="match status" value="1"/>
</dbReference>
<dbReference type="InterPro" id="IPR036737">
    <property type="entry name" value="OmpA-like_sf"/>
</dbReference>
<dbReference type="Pfam" id="PF00691">
    <property type="entry name" value="OmpA"/>
    <property type="match status" value="1"/>
</dbReference>
<gene>
    <name evidence="6" type="ORF">SAMN04488006_0637</name>
</gene>
<dbReference type="RefSeq" id="WP_143102370.1">
    <property type="nucleotide sequence ID" value="NZ_FOZP01000001.1"/>
</dbReference>
<protein>
    <submittedName>
        <fullName evidence="6">Outer membrane protein OmpA</fullName>
    </submittedName>
</protein>
<dbReference type="PANTHER" id="PTHR30329">
    <property type="entry name" value="STATOR ELEMENT OF FLAGELLAR MOTOR COMPLEX"/>
    <property type="match status" value="1"/>
</dbReference>
<keyword evidence="3" id="KW-0998">Cell outer membrane</keyword>
<proteinExistence type="predicted"/>
<dbReference type="STRING" id="593133.SAMN04488006_0637"/>
<dbReference type="InterPro" id="IPR006665">
    <property type="entry name" value="OmpA-like"/>
</dbReference>